<feature type="compositionally biased region" description="Basic and acidic residues" evidence="1">
    <location>
        <begin position="385"/>
        <end position="405"/>
    </location>
</feature>
<evidence type="ECO:0000313" key="2">
    <source>
        <dbReference type="EMBL" id="GAX72712.1"/>
    </source>
</evidence>
<dbReference type="EMBL" id="BEGY01000001">
    <property type="protein sequence ID" value="GAX72712.1"/>
    <property type="molecule type" value="Genomic_DNA"/>
</dbReference>
<gene>
    <name evidence="2" type="ORF">CEUSTIGMA_g168.t1</name>
</gene>
<reference evidence="2 3" key="1">
    <citation type="submission" date="2017-08" db="EMBL/GenBank/DDBJ databases">
        <title>Acidophilic green algal genome provides insights into adaptation to an acidic environment.</title>
        <authorList>
            <person name="Hirooka S."/>
            <person name="Hirose Y."/>
            <person name="Kanesaki Y."/>
            <person name="Higuchi S."/>
            <person name="Fujiwara T."/>
            <person name="Onuma R."/>
            <person name="Era A."/>
            <person name="Ohbayashi R."/>
            <person name="Uzuka A."/>
            <person name="Nozaki H."/>
            <person name="Yoshikawa H."/>
            <person name="Miyagishima S.Y."/>
        </authorList>
    </citation>
    <scope>NUCLEOTIDE SEQUENCE [LARGE SCALE GENOMIC DNA]</scope>
    <source>
        <strain evidence="2 3">NIES-2499</strain>
    </source>
</reference>
<feature type="region of interest" description="Disordered" evidence="1">
    <location>
        <begin position="569"/>
        <end position="588"/>
    </location>
</feature>
<dbReference type="Proteomes" id="UP000232323">
    <property type="component" value="Unassembled WGS sequence"/>
</dbReference>
<feature type="compositionally biased region" description="Polar residues" evidence="1">
    <location>
        <begin position="771"/>
        <end position="783"/>
    </location>
</feature>
<feature type="region of interest" description="Disordered" evidence="1">
    <location>
        <begin position="23"/>
        <end position="45"/>
    </location>
</feature>
<feature type="region of interest" description="Disordered" evidence="1">
    <location>
        <begin position="759"/>
        <end position="809"/>
    </location>
</feature>
<evidence type="ECO:0000256" key="1">
    <source>
        <dbReference type="SAM" id="MobiDB-lite"/>
    </source>
</evidence>
<keyword evidence="3" id="KW-1185">Reference proteome</keyword>
<feature type="compositionally biased region" description="Polar residues" evidence="1">
    <location>
        <begin position="362"/>
        <end position="383"/>
    </location>
</feature>
<feature type="region of interest" description="Disordered" evidence="1">
    <location>
        <begin position="254"/>
        <end position="279"/>
    </location>
</feature>
<organism evidence="2 3">
    <name type="scientific">Chlamydomonas eustigma</name>
    <dbReference type="NCBI Taxonomy" id="1157962"/>
    <lineage>
        <taxon>Eukaryota</taxon>
        <taxon>Viridiplantae</taxon>
        <taxon>Chlorophyta</taxon>
        <taxon>core chlorophytes</taxon>
        <taxon>Chlorophyceae</taxon>
        <taxon>CS clade</taxon>
        <taxon>Chlamydomonadales</taxon>
        <taxon>Chlamydomonadaceae</taxon>
        <taxon>Chlamydomonas</taxon>
    </lineage>
</organism>
<sequence>MNSLGMPPMLDWRPGLLRGKVANADSKAEEVSQTRPSSWQKGPMRNPISVVSRKAKAQIAKAVKNLGHSTVSDMPVISTAKLRAAKLATLGETQGWREEEEQQLDAQKLQLDSTSLLVLDGSEPIKVESVPLTRPYYPQRRKEGKLDNENDGGDMFVALSREAERERAGRMRRISTQAQNRDAVPLNQSTIPTASAGPSGVGSRTVHCASLAHAQQERLMKLAKIIVSAQEQGITDLGVDLDLPVMAPDADMHRGWTLNPSSGARKSLDPSSKSSTSYYRQAAPNAYSSNIGEVAADHVARQASTAPALPRGGVTTYTRHIPEGEVVVRKFENGPGLSVVEFGNRRTREVPAERQETKLKQPGSQVQTPTAAVTLSSQNTIQQDGRVRDESDSKEEEGSRQRDDAQSATQRGRPSSEDSAKIGFQRQQNDRENVSPGSLVAATSSLADDTMQDVSRSAHQQDDDGVIKQLVIGGTVDRTAGDLPGGGSSNHLQALNLPVDGAMLAAAEANAAQLGLFADLSDREGDWLVHNVYSQSSDNESWGVLSEEAGPDGFPRRMDSLPSCPIDKLLSTSESGKQGEGHPPQHTGPVLGTFKFAPGVESGDIHLHTQSVERKMDMGVTSVIEVDKAPLERPPTDDSLIRFASNVKRSPSRDNDGYDSSGSWGIESLHEAGHKVLHISLRSKGTDRQAKSQERMEDSLDVVPLVDKLMLLFKVEDMQNEYRPPRDESIPDVVFSRIPEWLTQPLPWYDGGHVNHAREEKVDDKGRPLSACSTDQQTASSSVCAKEDGVGDDGGSGSDEGLGAHDKNSATRLEFLRKSGLSINSSSNSSAVSP</sequence>
<dbReference type="AlphaFoldDB" id="A0A250WPX7"/>
<evidence type="ECO:0000313" key="3">
    <source>
        <dbReference type="Proteomes" id="UP000232323"/>
    </source>
</evidence>
<accession>A0A250WPX7</accession>
<name>A0A250WPX7_9CHLO</name>
<feature type="region of interest" description="Disordered" evidence="1">
    <location>
        <begin position="342"/>
        <end position="436"/>
    </location>
</feature>
<comment type="caution">
    <text evidence="2">The sequence shown here is derived from an EMBL/GenBank/DDBJ whole genome shotgun (WGS) entry which is preliminary data.</text>
</comment>
<protein>
    <submittedName>
        <fullName evidence="2">Uncharacterized protein</fullName>
    </submittedName>
</protein>
<proteinExistence type="predicted"/>
<feature type="compositionally biased region" description="Basic and acidic residues" evidence="1">
    <location>
        <begin position="343"/>
        <end position="359"/>
    </location>
</feature>